<evidence type="ECO:0000313" key="5">
    <source>
        <dbReference type="Proteomes" id="UP000578819"/>
    </source>
</evidence>
<evidence type="ECO:0000313" key="4">
    <source>
        <dbReference type="EMBL" id="MBB4957320.1"/>
    </source>
</evidence>
<evidence type="ECO:0000259" key="3">
    <source>
        <dbReference type="Pfam" id="PF13529"/>
    </source>
</evidence>
<dbReference type="InterPro" id="IPR039564">
    <property type="entry name" value="Peptidase_C39-like"/>
</dbReference>
<organism evidence="4 5">
    <name type="scientific">Micromonospora polyrhachis</name>
    <dbReference type="NCBI Taxonomy" id="1282883"/>
    <lineage>
        <taxon>Bacteria</taxon>
        <taxon>Bacillati</taxon>
        <taxon>Actinomycetota</taxon>
        <taxon>Actinomycetes</taxon>
        <taxon>Micromonosporales</taxon>
        <taxon>Micromonosporaceae</taxon>
        <taxon>Micromonospora</taxon>
    </lineage>
</organism>
<keyword evidence="5" id="KW-1185">Reference proteome</keyword>
<sequence length="220" mass="23421">MTSLTRWLPAITRTTSAKTALTAAGIAVTAAALAGPAAAHAAPTMTTAKKPAKDKELQYQYRAQENYYYCGPAAARIAASTNGQTPSQDDMARKLGTTTSGTNSAEDTSRVLKEVTGKDYKTTAIRGPWATPAEMDRLQADVAEAIDKDKAVIANVRGSGTDTYGTTRSYPGGHYVTVVGYQDEGRKVRVADPADPRGDGTYWMSTINLANWIAERGYSS</sequence>
<dbReference type="SUPFAM" id="SSF54001">
    <property type="entry name" value="Cysteine proteinases"/>
    <property type="match status" value="1"/>
</dbReference>
<protein>
    <recommendedName>
        <fullName evidence="3">Peptidase C39-like domain-containing protein</fullName>
    </recommendedName>
</protein>
<accession>A0A7W7WMZ3</accession>
<dbReference type="RefSeq" id="WP_312881854.1">
    <property type="nucleotide sequence ID" value="NZ_JACHJW010000001.1"/>
</dbReference>
<reference evidence="4 5" key="1">
    <citation type="submission" date="2020-08" db="EMBL/GenBank/DDBJ databases">
        <title>Sequencing the genomes of 1000 actinobacteria strains.</title>
        <authorList>
            <person name="Klenk H.-P."/>
        </authorList>
    </citation>
    <scope>NUCLEOTIDE SEQUENCE [LARGE SCALE GENOMIC DNA]</scope>
    <source>
        <strain evidence="4 5">DSM 45886</strain>
    </source>
</reference>
<name>A0A7W7WMZ3_9ACTN</name>
<gene>
    <name evidence="4" type="ORF">FHR38_001053</name>
</gene>
<feature type="chain" id="PRO_5031211123" description="Peptidase C39-like domain-containing protein" evidence="2">
    <location>
        <begin position="42"/>
        <end position="220"/>
    </location>
</feature>
<dbReference type="EMBL" id="JACHJW010000001">
    <property type="protein sequence ID" value="MBB4957320.1"/>
    <property type="molecule type" value="Genomic_DNA"/>
</dbReference>
<comment type="caution">
    <text evidence="4">The sequence shown here is derived from an EMBL/GenBank/DDBJ whole genome shotgun (WGS) entry which is preliminary data.</text>
</comment>
<feature type="region of interest" description="Disordered" evidence="1">
    <location>
        <begin position="80"/>
        <end position="111"/>
    </location>
</feature>
<evidence type="ECO:0000256" key="2">
    <source>
        <dbReference type="SAM" id="SignalP"/>
    </source>
</evidence>
<evidence type="ECO:0000256" key="1">
    <source>
        <dbReference type="SAM" id="MobiDB-lite"/>
    </source>
</evidence>
<dbReference type="Pfam" id="PF13529">
    <property type="entry name" value="Peptidase_C39_2"/>
    <property type="match status" value="1"/>
</dbReference>
<dbReference type="InterPro" id="IPR038765">
    <property type="entry name" value="Papain-like_cys_pep_sf"/>
</dbReference>
<dbReference type="AlphaFoldDB" id="A0A7W7WMZ3"/>
<dbReference type="Gene3D" id="3.90.70.10">
    <property type="entry name" value="Cysteine proteinases"/>
    <property type="match status" value="1"/>
</dbReference>
<keyword evidence="2" id="KW-0732">Signal</keyword>
<feature type="signal peptide" evidence="2">
    <location>
        <begin position="1"/>
        <end position="41"/>
    </location>
</feature>
<proteinExistence type="predicted"/>
<dbReference type="Proteomes" id="UP000578819">
    <property type="component" value="Unassembled WGS sequence"/>
</dbReference>
<feature type="domain" description="Peptidase C39-like" evidence="3">
    <location>
        <begin position="58"/>
        <end position="194"/>
    </location>
</feature>
<feature type="compositionally biased region" description="Polar residues" evidence="1">
    <location>
        <begin position="96"/>
        <end position="106"/>
    </location>
</feature>